<dbReference type="InterPro" id="IPR002639">
    <property type="entry name" value="UreF"/>
</dbReference>
<evidence type="ECO:0000313" key="5">
    <source>
        <dbReference type="Proteomes" id="UP001150925"/>
    </source>
</evidence>
<comment type="similarity">
    <text evidence="3">Belongs to the UreF family.</text>
</comment>
<dbReference type="PANTHER" id="PTHR33620">
    <property type="entry name" value="UREASE ACCESSORY PROTEIN F"/>
    <property type="match status" value="1"/>
</dbReference>
<proteinExistence type="inferred from homology"/>
<evidence type="ECO:0000256" key="1">
    <source>
        <dbReference type="ARBA" id="ARBA00022988"/>
    </source>
</evidence>
<dbReference type="Pfam" id="PF01730">
    <property type="entry name" value="UreF"/>
    <property type="match status" value="1"/>
</dbReference>
<evidence type="ECO:0000256" key="3">
    <source>
        <dbReference type="ARBA" id="ARBA00046339"/>
    </source>
</evidence>
<keyword evidence="2" id="KW-0143">Chaperone</keyword>
<gene>
    <name evidence="4" type="ORF">IWQ62_002221</name>
</gene>
<dbReference type="EMBL" id="JANBPY010000443">
    <property type="protein sequence ID" value="KAJ1966830.1"/>
    <property type="molecule type" value="Genomic_DNA"/>
</dbReference>
<dbReference type="OrthoDB" id="2550922at2759"/>
<organism evidence="4 5">
    <name type="scientific">Dispira parvispora</name>
    <dbReference type="NCBI Taxonomy" id="1520584"/>
    <lineage>
        <taxon>Eukaryota</taxon>
        <taxon>Fungi</taxon>
        <taxon>Fungi incertae sedis</taxon>
        <taxon>Zoopagomycota</taxon>
        <taxon>Kickxellomycotina</taxon>
        <taxon>Dimargaritomycetes</taxon>
        <taxon>Dimargaritales</taxon>
        <taxon>Dimargaritaceae</taxon>
        <taxon>Dispira</taxon>
    </lineage>
</organism>
<keyword evidence="5" id="KW-1185">Reference proteome</keyword>
<evidence type="ECO:0008006" key="6">
    <source>
        <dbReference type="Google" id="ProtNLM"/>
    </source>
</evidence>
<sequence>MIEEETWLIWQLVDSALPTGGFVASSGLETAFQLGYVTTPKALDRFIASSVHTYAHSSLPFVTDAYLWVQDHSPDTLAEKTLGQLKSLDQLYHIQNTHAAVRRASVAQGSSLLTLYLKSFTNCPNDQLPKLVREYKSAVRQGTAQGHFPVSFGLVAYCLGLSLEKTQQLFLFMFVRQIISAAVRLNIAGPYHAQIALTTAKVPTERVLTMTRALRSHEACQTSPTVDVFQGTHDRLYSRIFNS</sequence>
<evidence type="ECO:0000256" key="2">
    <source>
        <dbReference type="ARBA" id="ARBA00023186"/>
    </source>
</evidence>
<dbReference type="InterPro" id="IPR038277">
    <property type="entry name" value="UreF_sf"/>
</dbReference>
<comment type="caution">
    <text evidence="4">The sequence shown here is derived from an EMBL/GenBank/DDBJ whole genome shotgun (WGS) entry which is preliminary data.</text>
</comment>
<keyword evidence="1" id="KW-0996">Nickel insertion</keyword>
<dbReference type="Proteomes" id="UP001150925">
    <property type="component" value="Unassembled WGS sequence"/>
</dbReference>
<dbReference type="AlphaFoldDB" id="A0A9W8E425"/>
<protein>
    <recommendedName>
        <fullName evidence="6">Urease accessory protein UreF</fullName>
    </recommendedName>
</protein>
<dbReference type="Gene3D" id="1.10.4190.10">
    <property type="entry name" value="Urease accessory protein UreF"/>
    <property type="match status" value="1"/>
</dbReference>
<accession>A0A9W8E425</accession>
<dbReference type="GO" id="GO:0016151">
    <property type="term" value="F:nickel cation binding"/>
    <property type="evidence" value="ECO:0007669"/>
    <property type="project" value="InterPro"/>
</dbReference>
<reference evidence="4" key="1">
    <citation type="submission" date="2022-07" db="EMBL/GenBank/DDBJ databases">
        <title>Phylogenomic reconstructions and comparative analyses of Kickxellomycotina fungi.</title>
        <authorList>
            <person name="Reynolds N.K."/>
            <person name="Stajich J.E."/>
            <person name="Barry K."/>
            <person name="Grigoriev I.V."/>
            <person name="Crous P."/>
            <person name="Smith M.E."/>
        </authorList>
    </citation>
    <scope>NUCLEOTIDE SEQUENCE</scope>
    <source>
        <strain evidence="4">RSA 1196</strain>
    </source>
</reference>
<name>A0A9W8E425_9FUNG</name>
<evidence type="ECO:0000313" key="4">
    <source>
        <dbReference type="EMBL" id="KAJ1966830.1"/>
    </source>
</evidence>
<dbReference type="HAMAP" id="MF_01385">
    <property type="entry name" value="UreF"/>
    <property type="match status" value="1"/>
</dbReference>
<dbReference type="PIRSF" id="PIRSF009467">
    <property type="entry name" value="Ureas_acces_UreF"/>
    <property type="match status" value="1"/>
</dbReference>
<dbReference type="PANTHER" id="PTHR33620:SF1">
    <property type="entry name" value="UREASE ACCESSORY PROTEIN F"/>
    <property type="match status" value="1"/>
</dbReference>